<dbReference type="PANTHER" id="PTHR42839">
    <property type="entry name" value="ISOCHORISMATE SYNTHASE ENTC"/>
    <property type="match status" value="1"/>
</dbReference>
<protein>
    <recommendedName>
        <fullName evidence="3">isochorismate synthase</fullName>
        <ecNumber evidence="3">5.4.4.2</ecNumber>
    </recommendedName>
    <alternativeName>
        <fullName evidence="5">Isochorismate mutase</fullName>
    </alternativeName>
</protein>
<keyword evidence="4" id="KW-0413">Isomerase</keyword>
<comment type="caution">
    <text evidence="7">The sequence shown here is derived from an EMBL/GenBank/DDBJ whole genome shotgun (WGS) entry which is preliminary data.</text>
</comment>
<keyword evidence="8" id="KW-1185">Reference proteome</keyword>
<dbReference type="SUPFAM" id="SSF56322">
    <property type="entry name" value="ADC synthase"/>
    <property type="match status" value="1"/>
</dbReference>
<dbReference type="InterPro" id="IPR004561">
    <property type="entry name" value="IsoChor_synthase"/>
</dbReference>
<dbReference type="GO" id="GO:0008909">
    <property type="term" value="F:isochorismate synthase activity"/>
    <property type="evidence" value="ECO:0007669"/>
    <property type="project" value="UniProtKB-EC"/>
</dbReference>
<name>A0A1V4EWI5_9BACL</name>
<dbReference type="NCBIfam" id="TIGR00543">
    <property type="entry name" value="isochor_syn"/>
    <property type="match status" value="1"/>
</dbReference>
<evidence type="ECO:0000256" key="3">
    <source>
        <dbReference type="ARBA" id="ARBA00012824"/>
    </source>
</evidence>
<feature type="domain" description="Chorismate-utilising enzyme C-terminal" evidence="6">
    <location>
        <begin position="217"/>
        <end position="467"/>
    </location>
</feature>
<dbReference type="Pfam" id="PF00425">
    <property type="entry name" value="Chorismate_bind"/>
    <property type="match status" value="1"/>
</dbReference>
<dbReference type="EMBL" id="MWPS01000005">
    <property type="protein sequence ID" value="OPG17297.1"/>
    <property type="molecule type" value="Genomic_DNA"/>
</dbReference>
<reference evidence="7 8" key="1">
    <citation type="submission" date="2017-02" db="EMBL/GenBank/DDBJ databases">
        <title>Draft genome of Acidibacillus ferrooxidans Huett2.</title>
        <authorList>
            <person name="Schopf S."/>
        </authorList>
    </citation>
    <scope>NUCLEOTIDE SEQUENCE [LARGE SCALE GENOMIC DNA]</scope>
    <source>
        <strain evidence="7 8">Huett2</strain>
    </source>
</reference>
<evidence type="ECO:0000313" key="8">
    <source>
        <dbReference type="Proteomes" id="UP000190229"/>
    </source>
</evidence>
<evidence type="ECO:0000256" key="5">
    <source>
        <dbReference type="ARBA" id="ARBA00041564"/>
    </source>
</evidence>
<dbReference type="AlphaFoldDB" id="A0A1V4EWI5"/>
<proteinExistence type="inferred from homology"/>
<comment type="similarity">
    <text evidence="2">Belongs to the isochorismate synthase family.</text>
</comment>
<dbReference type="InterPro" id="IPR015890">
    <property type="entry name" value="Chorismate_C"/>
</dbReference>
<comment type="catalytic activity">
    <reaction evidence="1">
        <text>chorismate = isochorismate</text>
        <dbReference type="Rhea" id="RHEA:18985"/>
        <dbReference type="ChEBI" id="CHEBI:29748"/>
        <dbReference type="ChEBI" id="CHEBI:29780"/>
        <dbReference type="EC" id="5.4.4.2"/>
    </reaction>
</comment>
<accession>A0A1V4EWI5</accession>
<organism evidence="7 8">
    <name type="scientific">Ferroacidibacillus organovorans</name>
    <dbReference type="NCBI Taxonomy" id="1765683"/>
    <lineage>
        <taxon>Bacteria</taxon>
        <taxon>Bacillati</taxon>
        <taxon>Bacillota</taxon>
        <taxon>Bacilli</taxon>
        <taxon>Bacillales</taxon>
        <taxon>Alicyclobacillaceae</taxon>
        <taxon>Ferroacidibacillus</taxon>
    </lineage>
</organism>
<evidence type="ECO:0000256" key="2">
    <source>
        <dbReference type="ARBA" id="ARBA00005297"/>
    </source>
</evidence>
<dbReference type="InterPro" id="IPR005801">
    <property type="entry name" value="ADC_synthase"/>
</dbReference>
<dbReference type="EC" id="5.4.4.2" evidence="3"/>
<evidence type="ECO:0000256" key="1">
    <source>
        <dbReference type="ARBA" id="ARBA00000799"/>
    </source>
</evidence>
<evidence type="ECO:0000256" key="4">
    <source>
        <dbReference type="ARBA" id="ARBA00023235"/>
    </source>
</evidence>
<dbReference type="Proteomes" id="UP000190229">
    <property type="component" value="Unassembled WGS sequence"/>
</dbReference>
<dbReference type="PANTHER" id="PTHR42839:SF2">
    <property type="entry name" value="ISOCHORISMATE SYNTHASE ENTC"/>
    <property type="match status" value="1"/>
</dbReference>
<dbReference type="Gene3D" id="3.60.120.10">
    <property type="entry name" value="Anthranilate synthase"/>
    <property type="match status" value="1"/>
</dbReference>
<evidence type="ECO:0000259" key="6">
    <source>
        <dbReference type="Pfam" id="PF00425"/>
    </source>
</evidence>
<sequence length="491" mass="54279">MVLTLHHVTVEEVYALLEPLLQKGSSEAKRKGHSVMVSASVPITFEGSLASVVDLGLKDAQFATYWHDGPNGLERATYGETALEIYSGARAFDRASTASVRLFQEVITGETARTAAFLGTAFDASRKRGTPWERWPDVLLAIPMFSIERETSARAYLTVTLRVGQNDTLRDVKKSTEQALRKLLELSTQKRTVRRRGSDLGDLRIDEAQAPEAGIDEAYRTLVSQATEDMRKGSYEKVVHARMMDVTHRVTAFAATLENLAYDHPSSTVFGIAWRGDVFLGATPERLVGMRKGQLYIDCLAGTAPRFADREQDEQAGQALLASKKDLHEHRLVLAGIESALEGVATKPTYKDPQLRRLPNLQHLYTPVRAEALRDVTIVSVAARLQPTPAVAGWPRAKALRVIREREEVDRGWYAGALGFIERDGSGEMVVALRSALVKDDRAYLFAGAGLVADSDPIREEGETTLKMQVMKRALCLSSEEKNAKEDPRES</sequence>
<evidence type="ECO:0000313" key="7">
    <source>
        <dbReference type="EMBL" id="OPG17297.1"/>
    </source>
</evidence>
<gene>
    <name evidence="7" type="ORF">B2M26_02940</name>
</gene>
<dbReference type="RefSeq" id="WP_079289875.1">
    <property type="nucleotide sequence ID" value="NZ_MWPS01000005.1"/>
</dbReference>